<feature type="domain" description="C2H2-type" evidence="13">
    <location>
        <begin position="386"/>
        <end position="413"/>
    </location>
</feature>
<feature type="compositionally biased region" description="Basic and acidic residues" evidence="12">
    <location>
        <begin position="149"/>
        <end position="168"/>
    </location>
</feature>
<dbReference type="GeneTree" id="ENSGT01150000286958"/>
<dbReference type="PANTHER" id="PTHR24390:SF244">
    <property type="entry name" value="LD33778P-RELATED"/>
    <property type="match status" value="1"/>
</dbReference>
<comment type="subcellular location">
    <subcellularLocation>
        <location evidence="1">Nucleus</location>
    </subcellularLocation>
</comment>
<name>A0AAY5LAI4_ESOLU</name>
<dbReference type="PANTHER" id="PTHR24390">
    <property type="entry name" value="ZINC FINGER PROTEIN"/>
    <property type="match status" value="1"/>
</dbReference>
<organism evidence="14 15">
    <name type="scientific">Esox lucius</name>
    <name type="common">Northern pike</name>
    <dbReference type="NCBI Taxonomy" id="8010"/>
    <lineage>
        <taxon>Eukaryota</taxon>
        <taxon>Metazoa</taxon>
        <taxon>Chordata</taxon>
        <taxon>Craniata</taxon>
        <taxon>Vertebrata</taxon>
        <taxon>Euteleostomi</taxon>
        <taxon>Actinopterygii</taxon>
        <taxon>Neopterygii</taxon>
        <taxon>Teleostei</taxon>
        <taxon>Protacanthopterygii</taxon>
        <taxon>Esociformes</taxon>
        <taxon>Esocidae</taxon>
        <taxon>Esox</taxon>
    </lineage>
</organism>
<dbReference type="FunFam" id="3.30.160.60:FF:000912">
    <property type="entry name" value="Zinc finger protein 660"/>
    <property type="match status" value="1"/>
</dbReference>
<dbReference type="PROSITE" id="PS00028">
    <property type="entry name" value="ZINC_FINGER_C2H2_1"/>
    <property type="match status" value="7"/>
</dbReference>
<reference evidence="14" key="2">
    <citation type="submission" date="2025-08" db="UniProtKB">
        <authorList>
            <consortium name="Ensembl"/>
        </authorList>
    </citation>
    <scope>IDENTIFICATION</scope>
</reference>
<comment type="similarity">
    <text evidence="2">Belongs to the krueppel C2H2-type zinc-finger protein family.</text>
</comment>
<dbReference type="SUPFAM" id="SSF57667">
    <property type="entry name" value="beta-beta-alpha zinc fingers"/>
    <property type="match status" value="4"/>
</dbReference>
<evidence type="ECO:0000256" key="3">
    <source>
        <dbReference type="ARBA" id="ARBA00022723"/>
    </source>
</evidence>
<feature type="domain" description="C2H2-type" evidence="13">
    <location>
        <begin position="275"/>
        <end position="302"/>
    </location>
</feature>
<feature type="region of interest" description="Disordered" evidence="12">
    <location>
        <begin position="129"/>
        <end position="193"/>
    </location>
</feature>
<keyword evidence="6" id="KW-0862">Zinc</keyword>
<dbReference type="InterPro" id="IPR036236">
    <property type="entry name" value="Znf_C2H2_sf"/>
</dbReference>
<evidence type="ECO:0000256" key="8">
    <source>
        <dbReference type="ARBA" id="ARBA00023125"/>
    </source>
</evidence>
<evidence type="ECO:0000256" key="9">
    <source>
        <dbReference type="ARBA" id="ARBA00023163"/>
    </source>
</evidence>
<evidence type="ECO:0000256" key="4">
    <source>
        <dbReference type="ARBA" id="ARBA00022737"/>
    </source>
</evidence>
<dbReference type="GO" id="GO:0000978">
    <property type="term" value="F:RNA polymerase II cis-regulatory region sequence-specific DNA binding"/>
    <property type="evidence" value="ECO:0007669"/>
    <property type="project" value="TreeGrafter"/>
</dbReference>
<proteinExistence type="inferred from homology"/>
<evidence type="ECO:0000313" key="15">
    <source>
        <dbReference type="Proteomes" id="UP000265140"/>
    </source>
</evidence>
<feature type="domain" description="C2H2-type" evidence="13">
    <location>
        <begin position="302"/>
        <end position="329"/>
    </location>
</feature>
<keyword evidence="4" id="KW-0677">Repeat</keyword>
<feature type="domain" description="C2H2-type" evidence="13">
    <location>
        <begin position="330"/>
        <end position="357"/>
    </location>
</feature>
<keyword evidence="5 11" id="KW-0863">Zinc-finger</keyword>
<dbReference type="GO" id="GO:0003700">
    <property type="term" value="F:DNA-binding transcription factor activity"/>
    <property type="evidence" value="ECO:0007669"/>
    <property type="project" value="TreeGrafter"/>
</dbReference>
<dbReference type="FunFam" id="3.30.160.60:FF:000100">
    <property type="entry name" value="Zinc finger 45-like"/>
    <property type="match status" value="1"/>
</dbReference>
<evidence type="ECO:0000256" key="1">
    <source>
        <dbReference type="ARBA" id="ARBA00004123"/>
    </source>
</evidence>
<evidence type="ECO:0000256" key="7">
    <source>
        <dbReference type="ARBA" id="ARBA00023015"/>
    </source>
</evidence>
<feature type="domain" description="C2H2-type" evidence="13">
    <location>
        <begin position="442"/>
        <end position="470"/>
    </location>
</feature>
<dbReference type="Proteomes" id="UP000265140">
    <property type="component" value="Chromosome 4"/>
</dbReference>
<feature type="domain" description="C2H2-type" evidence="13">
    <location>
        <begin position="246"/>
        <end position="274"/>
    </location>
</feature>
<dbReference type="Pfam" id="PF13465">
    <property type="entry name" value="zf-H2C2_2"/>
    <property type="match status" value="1"/>
</dbReference>
<keyword evidence="15" id="KW-1185">Reference proteome</keyword>
<feature type="domain" description="C2H2-type" evidence="13">
    <location>
        <begin position="358"/>
        <end position="385"/>
    </location>
</feature>
<dbReference type="FunFam" id="3.30.160.60:FF:001498">
    <property type="entry name" value="Zinc finger protein 404"/>
    <property type="match status" value="1"/>
</dbReference>
<evidence type="ECO:0000256" key="5">
    <source>
        <dbReference type="ARBA" id="ARBA00022771"/>
    </source>
</evidence>
<evidence type="ECO:0000256" key="10">
    <source>
        <dbReference type="ARBA" id="ARBA00023242"/>
    </source>
</evidence>
<evidence type="ECO:0000256" key="6">
    <source>
        <dbReference type="ARBA" id="ARBA00022833"/>
    </source>
</evidence>
<reference evidence="14 15" key="1">
    <citation type="submission" date="2020-02" db="EMBL/GenBank/DDBJ databases">
        <title>Esox lucius (northern pike) genome, fEsoLuc1, primary haplotype.</title>
        <authorList>
            <person name="Myers G."/>
            <person name="Karagic N."/>
            <person name="Meyer A."/>
            <person name="Pippel M."/>
            <person name="Reichard M."/>
            <person name="Winkler S."/>
            <person name="Tracey A."/>
            <person name="Sims Y."/>
            <person name="Howe K."/>
            <person name="Rhie A."/>
            <person name="Formenti G."/>
            <person name="Durbin R."/>
            <person name="Fedrigo O."/>
            <person name="Jarvis E.D."/>
        </authorList>
    </citation>
    <scope>NUCLEOTIDE SEQUENCE [LARGE SCALE GENOMIC DNA]</scope>
</reference>
<keyword evidence="8" id="KW-0238">DNA-binding</keyword>
<keyword evidence="7" id="KW-0805">Transcription regulation</keyword>
<dbReference type="InterPro" id="IPR013087">
    <property type="entry name" value="Znf_C2H2_type"/>
</dbReference>
<sequence>MSKLPLLNVYVTERLTSVAAEISEVFERTVVELHEEISRSKRENDRLRRLLDMVYKPDIKLQRADLQLHLPKSKQQVHPEQQHCVQEWSPNLGPEDPYPTPIKEEPSQDEEQLQVLGEPDIIKFIFSPACDQENPSHPSHRNRPQTLEGQERDSLPTKTNEEIKREPDGEGYGVSEPTIHILPPSEVNPDCSAALSENRASQAVVQIGGLTLGPNKGGSTHACMGGRKDSLLPHSPSPAHSLATSYGCLVCRETFASKGFLIFHVRKTHTENEACMCGVCGRKLDSKENMMGHLQTHIKENISCHVCGKCFSKNSDIKIHMRSHTGEKPYRCSQCRKCYTQKVYLKCHMRTHTGEKPFRCQECGKHFSQKNTLTNHMMIHRGEKPYECKICGKCFIESGTLKRHMRVHTGEKPHQCQECGKGFSERGNLSKHMKTHKSEKPYCCSYCGRCFSDDRNCKRHMKTVHKSVNT</sequence>
<evidence type="ECO:0000313" key="14">
    <source>
        <dbReference type="Ensembl" id="ENSELUP00000095857.1"/>
    </source>
</evidence>
<keyword evidence="9" id="KW-0804">Transcription</keyword>
<feature type="domain" description="C2H2-type" evidence="13">
    <location>
        <begin position="414"/>
        <end position="441"/>
    </location>
</feature>
<evidence type="ECO:0000259" key="13">
    <source>
        <dbReference type="PROSITE" id="PS50157"/>
    </source>
</evidence>
<evidence type="ECO:0000256" key="11">
    <source>
        <dbReference type="PROSITE-ProRule" id="PRU00042"/>
    </source>
</evidence>
<evidence type="ECO:0000256" key="12">
    <source>
        <dbReference type="SAM" id="MobiDB-lite"/>
    </source>
</evidence>
<keyword evidence="3" id="KW-0479">Metal-binding</keyword>
<dbReference type="Pfam" id="PF00096">
    <property type="entry name" value="zf-C2H2"/>
    <property type="match status" value="2"/>
</dbReference>
<dbReference type="GO" id="GO:0006357">
    <property type="term" value="P:regulation of transcription by RNA polymerase II"/>
    <property type="evidence" value="ECO:0007669"/>
    <property type="project" value="TreeGrafter"/>
</dbReference>
<dbReference type="AlphaFoldDB" id="A0AAY5LAI4"/>
<dbReference type="SMART" id="SM00355">
    <property type="entry name" value="ZnF_C2H2"/>
    <property type="match status" value="8"/>
</dbReference>
<evidence type="ECO:0000256" key="2">
    <source>
        <dbReference type="ARBA" id="ARBA00006991"/>
    </source>
</evidence>
<gene>
    <name evidence="14" type="primary">ZKSCAN1</name>
</gene>
<dbReference type="Ensembl" id="ENSELUT00000107725.1">
    <property type="protein sequence ID" value="ENSELUP00000095857.1"/>
    <property type="gene ID" value="ENSELUG00000035500.1"/>
</dbReference>
<keyword evidence="10" id="KW-0539">Nucleus</keyword>
<feature type="region of interest" description="Disordered" evidence="12">
    <location>
        <begin position="83"/>
        <end position="111"/>
    </location>
</feature>
<dbReference type="GO" id="GO:0008270">
    <property type="term" value="F:zinc ion binding"/>
    <property type="evidence" value="ECO:0007669"/>
    <property type="project" value="UniProtKB-KW"/>
</dbReference>
<protein>
    <recommendedName>
        <fullName evidence="13">C2H2-type domain-containing protein</fullName>
    </recommendedName>
</protein>
<accession>A0AAY5LAI4</accession>
<reference evidence="14" key="3">
    <citation type="submission" date="2025-09" db="UniProtKB">
        <authorList>
            <consortium name="Ensembl"/>
        </authorList>
    </citation>
    <scope>IDENTIFICATION</scope>
</reference>
<dbReference type="FunFam" id="3.30.160.60:FF:001158">
    <property type="entry name" value="zinc finger protein 22"/>
    <property type="match status" value="1"/>
</dbReference>
<dbReference type="FunFam" id="3.30.160.60:FF:000267">
    <property type="entry name" value="Zinc finger and BTB domain-containing 49"/>
    <property type="match status" value="1"/>
</dbReference>
<dbReference type="GO" id="GO:0045596">
    <property type="term" value="P:negative regulation of cell differentiation"/>
    <property type="evidence" value="ECO:0007669"/>
    <property type="project" value="UniProtKB-ARBA"/>
</dbReference>
<dbReference type="Gene3D" id="3.30.160.60">
    <property type="entry name" value="Classic Zinc Finger"/>
    <property type="match status" value="7"/>
</dbReference>
<dbReference type="GO" id="GO:0005634">
    <property type="term" value="C:nucleus"/>
    <property type="evidence" value="ECO:0007669"/>
    <property type="project" value="UniProtKB-SubCell"/>
</dbReference>
<dbReference type="PROSITE" id="PS50157">
    <property type="entry name" value="ZINC_FINGER_C2H2_2"/>
    <property type="match status" value="8"/>
</dbReference>